<evidence type="ECO:0000313" key="2">
    <source>
        <dbReference type="EMBL" id="PRQ04154.1"/>
    </source>
</evidence>
<dbReference type="Pfam" id="PF07238">
    <property type="entry name" value="PilZ"/>
    <property type="match status" value="1"/>
</dbReference>
<dbReference type="OrthoDB" id="9788090at2"/>
<accession>A0A2S9YGC0</accession>
<proteinExistence type="predicted"/>
<reference evidence="2 3" key="1">
    <citation type="submission" date="2018-03" db="EMBL/GenBank/DDBJ databases">
        <title>Draft Genome Sequences of the Obligatory Marine Myxobacteria Enhygromyxa salina SWB005.</title>
        <authorList>
            <person name="Poehlein A."/>
            <person name="Moghaddam J.A."/>
            <person name="Harms H."/>
            <person name="Alanjari M."/>
            <person name="Koenig G.M."/>
            <person name="Daniel R."/>
            <person name="Schaeberle T.F."/>
        </authorList>
    </citation>
    <scope>NUCLEOTIDE SEQUENCE [LARGE SCALE GENOMIC DNA]</scope>
    <source>
        <strain evidence="2 3">SWB005</strain>
    </source>
</reference>
<name>A0A2S9YGC0_9BACT</name>
<dbReference type="AlphaFoldDB" id="A0A2S9YGC0"/>
<dbReference type="InterPro" id="IPR009875">
    <property type="entry name" value="PilZ_domain"/>
</dbReference>
<sequence length="226" mass="24202">MTGRSGASFARVEGRVLRMQADERLATMLRVAESAADGGVLSVPSRESVAAGDAIRVEVSFGAMADEIVLRGAVEGTTPRGDRAPLVVIRIAKVHAARVRYVHQVLTSGREATARSSRRVRADIQATWYWGLGSHATRLSDISKGGAFIRSGAPPSTGSELELELNDSMVQSDGAGSLRIEATVAWVGRNQGARGFGVKFRILDRIVASRIAALVRWHEREAGLVD</sequence>
<keyword evidence="3" id="KW-1185">Reference proteome</keyword>
<protein>
    <submittedName>
        <fullName evidence="2">PilZ domain protein</fullName>
    </submittedName>
</protein>
<dbReference type="Gene3D" id="2.40.10.220">
    <property type="entry name" value="predicted glycosyltransferase like domains"/>
    <property type="match status" value="1"/>
</dbReference>
<evidence type="ECO:0000259" key="1">
    <source>
        <dbReference type="Pfam" id="PF07238"/>
    </source>
</evidence>
<dbReference type="SUPFAM" id="SSF141371">
    <property type="entry name" value="PilZ domain-like"/>
    <property type="match status" value="1"/>
</dbReference>
<dbReference type="Proteomes" id="UP000237968">
    <property type="component" value="Unassembled WGS sequence"/>
</dbReference>
<dbReference type="RefSeq" id="WP_106390469.1">
    <property type="nucleotide sequence ID" value="NZ_PVNK01000058.1"/>
</dbReference>
<dbReference type="EMBL" id="PVNK01000058">
    <property type="protein sequence ID" value="PRQ04154.1"/>
    <property type="molecule type" value="Genomic_DNA"/>
</dbReference>
<evidence type="ECO:0000313" key="3">
    <source>
        <dbReference type="Proteomes" id="UP000237968"/>
    </source>
</evidence>
<feature type="domain" description="PilZ" evidence="1">
    <location>
        <begin position="115"/>
        <end position="215"/>
    </location>
</feature>
<organism evidence="2 3">
    <name type="scientific">Enhygromyxa salina</name>
    <dbReference type="NCBI Taxonomy" id="215803"/>
    <lineage>
        <taxon>Bacteria</taxon>
        <taxon>Pseudomonadati</taxon>
        <taxon>Myxococcota</taxon>
        <taxon>Polyangia</taxon>
        <taxon>Nannocystales</taxon>
        <taxon>Nannocystaceae</taxon>
        <taxon>Enhygromyxa</taxon>
    </lineage>
</organism>
<dbReference type="GO" id="GO:0035438">
    <property type="term" value="F:cyclic-di-GMP binding"/>
    <property type="evidence" value="ECO:0007669"/>
    <property type="project" value="InterPro"/>
</dbReference>
<gene>
    <name evidence="2" type="ORF">ENSA5_10440</name>
</gene>
<comment type="caution">
    <text evidence="2">The sequence shown here is derived from an EMBL/GenBank/DDBJ whole genome shotgun (WGS) entry which is preliminary data.</text>
</comment>